<dbReference type="Gene3D" id="3.40.800.20">
    <property type="entry name" value="Histone deacetylase domain"/>
    <property type="match status" value="2"/>
</dbReference>
<dbReference type="STRING" id="34508.A0A4U8UWA7"/>
<dbReference type="InterPro" id="IPR023801">
    <property type="entry name" value="His_deacetylse_dom"/>
</dbReference>
<accession>A0A4U8UWA7</accession>
<comment type="caution">
    <text evidence="3">The sequence shown here is derived from an EMBL/GenBank/DDBJ whole genome shotgun (WGS) entry which is preliminary data.</text>
</comment>
<reference evidence="3 4" key="1">
    <citation type="journal article" date="2015" name="Genome Biol.">
        <title>Comparative genomics of Steinernema reveals deeply conserved gene regulatory networks.</title>
        <authorList>
            <person name="Dillman A.R."/>
            <person name="Macchietto M."/>
            <person name="Porter C.F."/>
            <person name="Rogers A."/>
            <person name="Williams B."/>
            <person name="Antoshechkin I."/>
            <person name="Lee M.M."/>
            <person name="Goodwin Z."/>
            <person name="Lu X."/>
            <person name="Lewis E.E."/>
            <person name="Goodrich-Blair H."/>
            <person name="Stock S.P."/>
            <person name="Adams B.J."/>
            <person name="Sternberg P.W."/>
            <person name="Mortazavi A."/>
        </authorList>
    </citation>
    <scope>NUCLEOTIDE SEQUENCE [LARGE SCALE GENOMIC DNA]</scope>
    <source>
        <strain evidence="3 4">ALL</strain>
    </source>
</reference>
<keyword evidence="4" id="KW-1185">Reference proteome</keyword>
<feature type="domain" description="Histone deacetylase" evidence="2">
    <location>
        <begin position="56"/>
        <end position="356"/>
    </location>
</feature>
<organism evidence="3 4">
    <name type="scientific">Steinernema carpocapsae</name>
    <name type="common">Entomopathogenic nematode</name>
    <dbReference type="NCBI Taxonomy" id="34508"/>
    <lineage>
        <taxon>Eukaryota</taxon>
        <taxon>Metazoa</taxon>
        <taxon>Ecdysozoa</taxon>
        <taxon>Nematoda</taxon>
        <taxon>Chromadorea</taxon>
        <taxon>Rhabditida</taxon>
        <taxon>Tylenchina</taxon>
        <taxon>Panagrolaimomorpha</taxon>
        <taxon>Strongyloidoidea</taxon>
        <taxon>Steinernematidae</taxon>
        <taxon>Steinernema</taxon>
    </lineage>
</organism>
<evidence type="ECO:0000313" key="3">
    <source>
        <dbReference type="EMBL" id="TMS37730.1"/>
    </source>
</evidence>
<evidence type="ECO:0000256" key="1">
    <source>
        <dbReference type="ARBA" id="ARBA00048287"/>
    </source>
</evidence>
<reference evidence="3 4" key="2">
    <citation type="journal article" date="2019" name="G3 (Bethesda)">
        <title>Hybrid Assembly of the Genome of the Entomopathogenic Nematode Steinernema carpocapsae Identifies the X-Chromosome.</title>
        <authorList>
            <person name="Serra L."/>
            <person name="Macchietto M."/>
            <person name="Macias-Munoz A."/>
            <person name="McGill C.J."/>
            <person name="Rodriguez I.M."/>
            <person name="Rodriguez B."/>
            <person name="Murad R."/>
            <person name="Mortazavi A."/>
        </authorList>
    </citation>
    <scope>NUCLEOTIDE SEQUENCE [LARGE SCALE GENOMIC DNA]</scope>
    <source>
        <strain evidence="3 4">ALL</strain>
    </source>
</reference>
<dbReference type="InterPro" id="IPR023696">
    <property type="entry name" value="Ureohydrolase_dom_sf"/>
</dbReference>
<dbReference type="GO" id="GO:0141221">
    <property type="term" value="F:histone deacetylase activity, hydrolytic mechanism"/>
    <property type="evidence" value="ECO:0007669"/>
    <property type="project" value="UniProtKB-EC"/>
</dbReference>
<dbReference type="GO" id="GO:0000118">
    <property type="term" value="C:histone deacetylase complex"/>
    <property type="evidence" value="ECO:0007669"/>
    <property type="project" value="TreeGrafter"/>
</dbReference>
<dbReference type="PANTHER" id="PTHR10625:SF38">
    <property type="entry name" value="HISTONE DEACETYLASE 6, ISOFORM G"/>
    <property type="match status" value="1"/>
</dbReference>
<dbReference type="GO" id="GO:0040029">
    <property type="term" value="P:epigenetic regulation of gene expression"/>
    <property type="evidence" value="ECO:0007669"/>
    <property type="project" value="TreeGrafter"/>
</dbReference>
<dbReference type="Pfam" id="PF00850">
    <property type="entry name" value="Hist_deacetyl"/>
    <property type="match status" value="2"/>
</dbReference>
<dbReference type="SUPFAM" id="SSF52768">
    <property type="entry name" value="Arginase/deacetylase"/>
    <property type="match status" value="2"/>
</dbReference>
<evidence type="ECO:0000259" key="2">
    <source>
        <dbReference type="Pfam" id="PF00850"/>
    </source>
</evidence>
<protein>
    <recommendedName>
        <fullName evidence="2">Histone deacetylase domain-containing protein</fullName>
    </recommendedName>
</protein>
<name>A0A4U8UWA7_STECR</name>
<feature type="domain" description="Histone deacetylase" evidence="2">
    <location>
        <begin position="509"/>
        <end position="590"/>
    </location>
</feature>
<sequence length="595" mass="65947">MDFESRLEELDGVSVSRKHFRKFGARGDKTGAPSTLLCHNEDSSFKHYPPSRIADHPESHKRLTAIIDRLKATDLFSRCAIEDGAATVGNFDVECLAATIEAPYLDLLKNVENLSDEELEHEAGKMDSVYFQKESFKAALAVLNLIFEATDAVWDGLYSNAIVIARPPGHHALVGEGNGFCLLNNVAHGAEHALSLGAQRVLIVDFDVHHGQGIQRRFEDSGNVTYFSVHRYEGGRYWPHLHESNFTFVGTNEGAGHTVNVPLSKTGANDVDYMAIFWNVLYPLALTVDPDFVIISAGFDACAGDPLGEMNVTPDLYAHWIYHLKAFANGKVVTVLEGGYNHFNQSVAVQRCVEALLGNSVAPIKAISGPSDSISKDILNTLDVQKWYWPALNDGDVAIFSNELKTQEIRHQASVQHLHTDPEKTIHKEFEDQERLFSSRKRPKHPVESESLRLRFVNEREDTGNIVQANLPRFPIENFTPTLSKRDVKVGLAFSRATCGHRATLATHENPERVAKTFDHLQAAGLLEKCSLLEGSAASDKDLQLVHSKEHIEFVSKLHDDSGLLSEDLYANESTEAAARHSVGCVLKVSSVIYF</sequence>
<dbReference type="AlphaFoldDB" id="A0A4U8UWA7"/>
<dbReference type="InterPro" id="IPR037138">
    <property type="entry name" value="His_deacetylse_dom_sf"/>
</dbReference>
<comment type="catalytic activity">
    <reaction evidence="1">
        <text>N(6)-acetyl-L-lysyl-[histone] + H2O = L-lysyl-[histone] + acetate</text>
        <dbReference type="Rhea" id="RHEA:58196"/>
        <dbReference type="Rhea" id="RHEA-COMP:9845"/>
        <dbReference type="Rhea" id="RHEA-COMP:11338"/>
        <dbReference type="ChEBI" id="CHEBI:15377"/>
        <dbReference type="ChEBI" id="CHEBI:29969"/>
        <dbReference type="ChEBI" id="CHEBI:30089"/>
        <dbReference type="ChEBI" id="CHEBI:61930"/>
        <dbReference type="EC" id="3.5.1.98"/>
    </reaction>
</comment>
<dbReference type="Proteomes" id="UP000298663">
    <property type="component" value="Unassembled WGS sequence"/>
</dbReference>
<dbReference type="PRINTS" id="PR01270">
    <property type="entry name" value="HDASUPER"/>
</dbReference>
<dbReference type="EMBL" id="AZBU02000001">
    <property type="protein sequence ID" value="TMS37730.1"/>
    <property type="molecule type" value="Genomic_DNA"/>
</dbReference>
<proteinExistence type="predicted"/>
<dbReference type="OrthoDB" id="424012at2759"/>
<evidence type="ECO:0000313" key="4">
    <source>
        <dbReference type="Proteomes" id="UP000298663"/>
    </source>
</evidence>
<gene>
    <name evidence="3" type="ORF">L596_004605</name>
</gene>
<dbReference type="PANTHER" id="PTHR10625">
    <property type="entry name" value="HISTONE DEACETYLASE HDAC1-RELATED"/>
    <property type="match status" value="1"/>
</dbReference>
<dbReference type="InterPro" id="IPR000286">
    <property type="entry name" value="HDACs"/>
</dbReference>